<feature type="region of interest" description="Disordered" evidence="6">
    <location>
        <begin position="467"/>
        <end position="527"/>
    </location>
</feature>
<feature type="domain" description="Pyrrolo-quinoline quinone repeat" evidence="7">
    <location>
        <begin position="607"/>
        <end position="809"/>
    </location>
</feature>
<evidence type="ECO:0000313" key="9">
    <source>
        <dbReference type="Proteomes" id="UP000248333"/>
    </source>
</evidence>
<evidence type="ECO:0000313" key="8">
    <source>
        <dbReference type="EMBL" id="PYC66107.1"/>
    </source>
</evidence>
<proteinExistence type="inferred from homology"/>
<dbReference type="Gene3D" id="2.130.10.10">
    <property type="entry name" value="YVTN repeat-like/Quinoprotein amine dehydrogenase"/>
    <property type="match status" value="1"/>
</dbReference>
<protein>
    <submittedName>
        <fullName evidence="8">Heat-shock protein Hsp70</fullName>
    </submittedName>
</protein>
<comment type="similarity">
    <text evidence="1">Belongs to the heat shock protein 70 family.</text>
</comment>
<dbReference type="SUPFAM" id="SSF50998">
    <property type="entry name" value="Quinoprotein alcohol dehydrogenase-like"/>
    <property type="match status" value="1"/>
</dbReference>
<dbReference type="Pfam" id="PF13360">
    <property type="entry name" value="PQQ_2"/>
    <property type="match status" value="1"/>
</dbReference>
<feature type="compositionally biased region" description="Low complexity" evidence="6">
    <location>
        <begin position="377"/>
        <end position="394"/>
    </location>
</feature>
<dbReference type="Gene3D" id="3.90.640.10">
    <property type="entry name" value="Actin, Chain A, domain 4"/>
    <property type="match status" value="1"/>
</dbReference>
<dbReference type="EMBL" id="PYBV01000036">
    <property type="protein sequence ID" value="PYC66107.1"/>
    <property type="molecule type" value="Genomic_DNA"/>
</dbReference>
<evidence type="ECO:0000256" key="5">
    <source>
        <dbReference type="ARBA" id="ARBA00023186"/>
    </source>
</evidence>
<dbReference type="InterPro" id="IPR002372">
    <property type="entry name" value="PQQ_rpt_dom"/>
</dbReference>
<dbReference type="OrthoDB" id="3333926at2"/>
<dbReference type="AlphaFoldDB" id="A0A318NW84"/>
<dbReference type="InterPro" id="IPR043129">
    <property type="entry name" value="ATPase_NBD"/>
</dbReference>
<evidence type="ECO:0000256" key="4">
    <source>
        <dbReference type="ARBA" id="ARBA00023016"/>
    </source>
</evidence>
<keyword evidence="5" id="KW-0143">Chaperone</keyword>
<keyword evidence="2" id="KW-0547">Nucleotide-binding</keyword>
<dbReference type="InterPro" id="IPR015943">
    <property type="entry name" value="WD40/YVTN_repeat-like_dom_sf"/>
</dbReference>
<sequence>MAGQHEGFALGVDLGTSNTVAVLRWPDGRTRPLLMDGQPVSPSAVYADPDGTLHTGWDARRLAQADPARFEANPKRRVDEPTVLLGDRSYPPSDLLAAVLAAVARAAVGTVGFLPPAVLTCPAAWDATRRQVLADALLQAGWPQAAEHTLAGPTPPGTRLLREPVAAARYYAQVLHRPVPVGDAIAVFDFGGGTLDVAVLRNEGADPWGDSGFTVVADGGLPDLGGLDLDAALVQRVGELVGDRHAAQWARLTRPADPAQRRDQVRLWDEVRGAKETLSRSTTAPVAVPGVAEAVRLTRADVERVATPLLRRAVDRAREVIAAAGLSPDQLAGLFLVGGSSRIPLVARMLHAELGVAPTVLDQPELPVAEGALTDLPLRRPLPTPAYAGPQIAAPAPPAPTPASPPAPTPASPPAPTPVSRPAPSASAAATVPSAPPAPTLPAGTASTVPAGAASTVPAGTALAEAAPTVPDGSAPSVPAGVAPTVPSQPWPGAIPPTVPSQPWPGSTPPAGPPGPGWSGAAPPSPAGAGRWRRARWVVLGAVVALVGVATAATLYFTRDRYPDLEFRSLQELSRPAAGGERPAGMWTAVLGDRAYLGYPLPDDRLEVVAVDAGTGDELWRKATDVRADDWESIIAVPGAVAVLADAPGDSTLRPLAVLDGRSGTQRWQRAVRGDDNVYFADDTAVLVDRAEARLVGLRLTDGSTKWTEPNPRDQYDGSRTVVRPVGTDAAAGGPAFLDGTPRNPWTSKGRRLVQVGADRSVRLLDMETGKVLRRWGSVADLDDLVVAHEDRLYVAANEGGYQLLAYDLGSDAEPVVLHRSGNDDYRPTELVACGERRACLLQVPNNDVQRTEVVAVSEGEHAITWPAPGVTDLVPLGEQVLAQRESSEPKATLFDAAGKAVLRDRGGVAVRLDEGNLLVFAKAPSIVADSRVLAGVWAESGEVDELGELKDVRSESCSWNTHVIACGAEKDFVLYRFAND</sequence>
<gene>
    <name evidence="8" type="ORF">C7C45_25530</name>
</gene>
<dbReference type="RefSeq" id="WP_110566252.1">
    <property type="nucleotide sequence ID" value="NZ_PYBV01000036.1"/>
</dbReference>
<evidence type="ECO:0000256" key="1">
    <source>
        <dbReference type="ARBA" id="ARBA00007381"/>
    </source>
</evidence>
<dbReference type="InterPro" id="IPR011047">
    <property type="entry name" value="Quinoprotein_ADH-like_sf"/>
</dbReference>
<dbReference type="InterPro" id="IPR013126">
    <property type="entry name" value="Hsp_70_fam"/>
</dbReference>
<feature type="compositionally biased region" description="Pro residues" evidence="6">
    <location>
        <begin position="395"/>
        <end position="421"/>
    </location>
</feature>
<keyword evidence="3" id="KW-0067">ATP-binding</keyword>
<feature type="compositionally biased region" description="Low complexity" evidence="6">
    <location>
        <begin position="422"/>
        <end position="433"/>
    </location>
</feature>
<evidence type="ECO:0000256" key="6">
    <source>
        <dbReference type="SAM" id="MobiDB-lite"/>
    </source>
</evidence>
<dbReference type="PANTHER" id="PTHR19375">
    <property type="entry name" value="HEAT SHOCK PROTEIN 70KDA"/>
    <property type="match status" value="1"/>
</dbReference>
<accession>A0A318NW84</accession>
<evidence type="ECO:0000256" key="3">
    <source>
        <dbReference type="ARBA" id="ARBA00022840"/>
    </source>
</evidence>
<organism evidence="8 9">
    <name type="scientific">Micromonospora arborensis</name>
    <dbReference type="NCBI Taxonomy" id="2116518"/>
    <lineage>
        <taxon>Bacteria</taxon>
        <taxon>Bacillati</taxon>
        <taxon>Actinomycetota</taxon>
        <taxon>Actinomycetes</taxon>
        <taxon>Micromonosporales</taxon>
        <taxon>Micromonosporaceae</taxon>
        <taxon>Micromonospora</taxon>
    </lineage>
</organism>
<dbReference type="Pfam" id="PF00012">
    <property type="entry name" value="HSP70"/>
    <property type="match status" value="1"/>
</dbReference>
<dbReference type="InterPro" id="IPR018181">
    <property type="entry name" value="Heat_shock_70_CS"/>
</dbReference>
<dbReference type="Proteomes" id="UP000248333">
    <property type="component" value="Unassembled WGS sequence"/>
</dbReference>
<dbReference type="SUPFAM" id="SSF53067">
    <property type="entry name" value="Actin-like ATPase domain"/>
    <property type="match status" value="2"/>
</dbReference>
<dbReference type="PRINTS" id="PR00301">
    <property type="entry name" value="HEATSHOCK70"/>
</dbReference>
<keyword evidence="4" id="KW-0346">Stress response</keyword>
<reference evidence="8 9" key="1">
    <citation type="submission" date="2018-03" db="EMBL/GenBank/DDBJ databases">
        <title>Bioinformatic expansion and discovery of thiopeptide antibiotics.</title>
        <authorList>
            <person name="Schwalen C.J."/>
            <person name="Hudson G.A."/>
            <person name="Mitchell D.A."/>
        </authorList>
    </citation>
    <scope>NUCLEOTIDE SEQUENCE [LARGE SCALE GENOMIC DNA]</scope>
    <source>
        <strain evidence="8 9">NRRL 8041</strain>
    </source>
</reference>
<feature type="compositionally biased region" description="Pro residues" evidence="6">
    <location>
        <begin position="487"/>
        <end position="516"/>
    </location>
</feature>
<dbReference type="PROSITE" id="PS01036">
    <property type="entry name" value="HSP70_3"/>
    <property type="match status" value="1"/>
</dbReference>
<dbReference type="GO" id="GO:0005524">
    <property type="term" value="F:ATP binding"/>
    <property type="evidence" value="ECO:0007669"/>
    <property type="project" value="UniProtKB-KW"/>
</dbReference>
<dbReference type="GO" id="GO:0140662">
    <property type="term" value="F:ATP-dependent protein folding chaperone"/>
    <property type="evidence" value="ECO:0007669"/>
    <property type="project" value="InterPro"/>
</dbReference>
<comment type="caution">
    <text evidence="8">The sequence shown here is derived from an EMBL/GenBank/DDBJ whole genome shotgun (WGS) entry which is preliminary data.</text>
</comment>
<feature type="region of interest" description="Disordered" evidence="6">
    <location>
        <begin position="377"/>
        <end position="452"/>
    </location>
</feature>
<keyword evidence="9" id="KW-1185">Reference proteome</keyword>
<evidence type="ECO:0000256" key="2">
    <source>
        <dbReference type="ARBA" id="ARBA00022741"/>
    </source>
</evidence>
<evidence type="ECO:0000259" key="7">
    <source>
        <dbReference type="Pfam" id="PF13360"/>
    </source>
</evidence>
<dbReference type="Gene3D" id="3.30.420.40">
    <property type="match status" value="2"/>
</dbReference>
<name>A0A318NW84_9ACTN</name>